<dbReference type="EMBL" id="ML994617">
    <property type="protein sequence ID" value="KAF2191354.1"/>
    <property type="molecule type" value="Genomic_DNA"/>
</dbReference>
<dbReference type="PANTHER" id="PTHR33112">
    <property type="entry name" value="DOMAIN PROTEIN, PUTATIVE-RELATED"/>
    <property type="match status" value="1"/>
</dbReference>
<accession>A0A6A6EI45</accession>
<keyword evidence="2" id="KW-1185">Reference proteome</keyword>
<name>A0A6A6EI45_9PEZI</name>
<dbReference type="PANTHER" id="PTHR33112:SF16">
    <property type="entry name" value="HETEROKARYON INCOMPATIBILITY DOMAIN-CONTAINING PROTEIN"/>
    <property type="match status" value="1"/>
</dbReference>
<reference evidence="1" key="1">
    <citation type="journal article" date="2020" name="Stud. Mycol.">
        <title>101 Dothideomycetes genomes: a test case for predicting lifestyles and emergence of pathogens.</title>
        <authorList>
            <person name="Haridas S."/>
            <person name="Albert R."/>
            <person name="Binder M."/>
            <person name="Bloem J."/>
            <person name="Labutti K."/>
            <person name="Salamov A."/>
            <person name="Andreopoulos B."/>
            <person name="Baker S."/>
            <person name="Barry K."/>
            <person name="Bills G."/>
            <person name="Bluhm B."/>
            <person name="Cannon C."/>
            <person name="Castanera R."/>
            <person name="Culley D."/>
            <person name="Daum C."/>
            <person name="Ezra D."/>
            <person name="Gonzalez J."/>
            <person name="Henrissat B."/>
            <person name="Kuo A."/>
            <person name="Liang C."/>
            <person name="Lipzen A."/>
            <person name="Lutzoni F."/>
            <person name="Magnuson J."/>
            <person name="Mondo S."/>
            <person name="Nolan M."/>
            <person name="Ohm R."/>
            <person name="Pangilinan J."/>
            <person name="Park H.-J."/>
            <person name="Ramirez L."/>
            <person name="Alfaro M."/>
            <person name="Sun H."/>
            <person name="Tritt A."/>
            <person name="Yoshinaga Y."/>
            <person name="Zwiers L.-H."/>
            <person name="Turgeon B."/>
            <person name="Goodwin S."/>
            <person name="Spatafora J."/>
            <person name="Crous P."/>
            <person name="Grigoriev I."/>
        </authorList>
    </citation>
    <scope>NUCLEOTIDE SEQUENCE</scope>
    <source>
        <strain evidence="1">CBS 207.26</strain>
    </source>
</reference>
<proteinExistence type="predicted"/>
<sequence length="111" mass="13067">MRGLSDWNTTIDVDLFRDQEQIRWWWYNIMEAYTTSGLSFPSDRLIAISGITKRFQSLLENTSIVGLWQKTFVLAFLWCRAWVEQEGFHRTGMIRLRPGHGHASILVSTFR</sequence>
<evidence type="ECO:0000313" key="1">
    <source>
        <dbReference type="EMBL" id="KAF2191354.1"/>
    </source>
</evidence>
<evidence type="ECO:0000313" key="2">
    <source>
        <dbReference type="Proteomes" id="UP000800200"/>
    </source>
</evidence>
<dbReference type="OrthoDB" id="5125733at2759"/>
<gene>
    <name evidence="1" type="ORF">K469DRAFT_746704</name>
</gene>
<dbReference type="AlphaFoldDB" id="A0A6A6EI45"/>
<dbReference type="Proteomes" id="UP000800200">
    <property type="component" value="Unassembled WGS sequence"/>
</dbReference>
<organism evidence="1 2">
    <name type="scientific">Zopfia rhizophila CBS 207.26</name>
    <dbReference type="NCBI Taxonomy" id="1314779"/>
    <lineage>
        <taxon>Eukaryota</taxon>
        <taxon>Fungi</taxon>
        <taxon>Dikarya</taxon>
        <taxon>Ascomycota</taxon>
        <taxon>Pezizomycotina</taxon>
        <taxon>Dothideomycetes</taxon>
        <taxon>Dothideomycetes incertae sedis</taxon>
        <taxon>Zopfiaceae</taxon>
        <taxon>Zopfia</taxon>
    </lineage>
</organism>
<evidence type="ECO:0008006" key="3">
    <source>
        <dbReference type="Google" id="ProtNLM"/>
    </source>
</evidence>
<protein>
    <recommendedName>
        <fullName evidence="3">Heterokaryon incompatibility domain-containing protein</fullName>
    </recommendedName>
</protein>